<name>A0A7X9FUM8_9DELT</name>
<protein>
    <recommendedName>
        <fullName evidence="3">Phenylacetate--CoA ligase family protein</fullName>
    </recommendedName>
</protein>
<dbReference type="Gene3D" id="3.40.50.12780">
    <property type="entry name" value="N-terminal domain of ligase-like"/>
    <property type="match status" value="1"/>
</dbReference>
<proteinExistence type="predicted"/>
<dbReference type="EMBL" id="JAAZON010000670">
    <property type="protein sequence ID" value="NMC64426.1"/>
    <property type="molecule type" value="Genomic_DNA"/>
</dbReference>
<organism evidence="1 2">
    <name type="scientific">SAR324 cluster bacterium</name>
    <dbReference type="NCBI Taxonomy" id="2024889"/>
    <lineage>
        <taxon>Bacteria</taxon>
        <taxon>Deltaproteobacteria</taxon>
        <taxon>SAR324 cluster</taxon>
    </lineage>
</organism>
<dbReference type="InterPro" id="IPR042099">
    <property type="entry name" value="ANL_N_sf"/>
</dbReference>
<sequence>MSLVDFFYRSEGKNSLDWMRKIQSTFQERIRERATRLNHHLNWCRQHVPFYADHLPADGDPFERLKRLPIFPKRDIKLQLDQFIATTREKGSSWDHTSGTSGKTFHFLVSPREKVYRRAYELFANDLLGFAPGCKHLVIWGGHESKGVKNHLRIGLYNLLSGRELITIPGTEKKNFHVLQCALARHSKGVLITYPSILLGLCEMGCATQLQSFRSILLSGEASRFELFEPYGLQNLKNRYGTREFGAIAC</sequence>
<accession>A0A7X9FUM8</accession>
<evidence type="ECO:0008006" key="3">
    <source>
        <dbReference type="Google" id="ProtNLM"/>
    </source>
</evidence>
<dbReference type="InterPro" id="IPR053158">
    <property type="entry name" value="CapK_Type1_Caps_Biosynth"/>
</dbReference>
<dbReference type="AlphaFoldDB" id="A0A7X9FUM8"/>
<comment type="caution">
    <text evidence="1">The sequence shown here is derived from an EMBL/GenBank/DDBJ whole genome shotgun (WGS) entry which is preliminary data.</text>
</comment>
<evidence type="ECO:0000313" key="2">
    <source>
        <dbReference type="Proteomes" id="UP000524246"/>
    </source>
</evidence>
<dbReference type="PANTHER" id="PTHR36932:SF1">
    <property type="entry name" value="CAPSULAR POLYSACCHARIDE BIOSYNTHESIS PROTEIN"/>
    <property type="match status" value="1"/>
</dbReference>
<evidence type="ECO:0000313" key="1">
    <source>
        <dbReference type="EMBL" id="NMC64426.1"/>
    </source>
</evidence>
<reference evidence="1 2" key="1">
    <citation type="journal article" date="2020" name="Biotechnol. Biofuels">
        <title>New insights from the biogas microbiome by comprehensive genome-resolved metagenomics of nearly 1600 species originating from multiple anaerobic digesters.</title>
        <authorList>
            <person name="Campanaro S."/>
            <person name="Treu L."/>
            <person name="Rodriguez-R L.M."/>
            <person name="Kovalovszki A."/>
            <person name="Ziels R.M."/>
            <person name="Maus I."/>
            <person name="Zhu X."/>
            <person name="Kougias P.G."/>
            <person name="Basile A."/>
            <person name="Luo G."/>
            <person name="Schluter A."/>
            <person name="Konstantinidis K.T."/>
            <person name="Angelidaki I."/>
        </authorList>
    </citation>
    <scope>NUCLEOTIDE SEQUENCE [LARGE SCALE GENOMIC DNA]</scope>
    <source>
        <strain evidence="1">AS27yjCOA_65</strain>
    </source>
</reference>
<gene>
    <name evidence="1" type="ORF">GYA55_14775</name>
</gene>
<dbReference type="PANTHER" id="PTHR36932">
    <property type="entry name" value="CAPSULAR POLYSACCHARIDE BIOSYNTHESIS PROTEIN"/>
    <property type="match status" value="1"/>
</dbReference>
<dbReference type="Proteomes" id="UP000524246">
    <property type="component" value="Unassembled WGS sequence"/>
</dbReference>
<dbReference type="SUPFAM" id="SSF56801">
    <property type="entry name" value="Acetyl-CoA synthetase-like"/>
    <property type="match status" value="1"/>
</dbReference>
<feature type="non-terminal residue" evidence="1">
    <location>
        <position position="250"/>
    </location>
</feature>